<dbReference type="PROSITE" id="PS50263">
    <property type="entry name" value="CN_HYDROLASE"/>
    <property type="match status" value="1"/>
</dbReference>
<reference evidence="4" key="1">
    <citation type="submission" date="2015-04" db="EMBL/GenBank/DDBJ databases">
        <authorList>
            <person name="Mushtaq Mamoona"/>
        </authorList>
    </citation>
    <scope>NUCLEOTIDE SEQUENCE [LARGE SCALE GENOMIC DNA]</scope>
    <source>
        <strain evidence="4">AN4859/03</strain>
    </source>
</reference>
<dbReference type="OrthoDB" id="9811121at2"/>
<dbReference type="PANTHER" id="PTHR43674">
    <property type="entry name" value="NITRILASE C965.09-RELATED"/>
    <property type="match status" value="1"/>
</dbReference>
<dbReference type="RefSeq" id="WP_048594383.1">
    <property type="nucleotide sequence ID" value="NZ_CVLB01000001.1"/>
</dbReference>
<dbReference type="PANTHER" id="PTHR43674:SF2">
    <property type="entry name" value="BETA-UREIDOPROPIONASE"/>
    <property type="match status" value="1"/>
</dbReference>
<evidence type="ECO:0000313" key="3">
    <source>
        <dbReference type="EMBL" id="CRF33122.1"/>
    </source>
</evidence>
<dbReference type="EMBL" id="CVLB01000001">
    <property type="protein sequence ID" value="CRF33122.1"/>
    <property type="molecule type" value="Genomic_DNA"/>
</dbReference>
<sequence length="263" mass="30201">MKISAFEFYIQKDKYKNLEIINNHLKNISTKEKSDLIVLPELSSNGYLFENREELILTAENIKDGIFINSLSEMSKKYDTSIIAGFAEKFEDKIYNSAAIIEKGNIKGIYRKIHLSDFEKKFFDIGEINNADLVFNINGINISVQICFDLWFNEISRKQILNGSNLICVLANFGSNTTFEIARIRAIENLTPLVLCNRIGIEKNSIMEASFIGKSFICDETGKLLTNINENQNNKIITAEIEIKNNRQNIICSDFIEEIKRHY</sequence>
<dbReference type="InterPro" id="IPR036526">
    <property type="entry name" value="C-N_Hydrolase_sf"/>
</dbReference>
<proteinExistence type="predicted"/>
<dbReference type="InterPro" id="IPR003010">
    <property type="entry name" value="C-N_Hydrolase"/>
</dbReference>
<organism evidence="3 4">
    <name type="scientific">Brachyspira suanatina</name>
    <dbReference type="NCBI Taxonomy" id="381802"/>
    <lineage>
        <taxon>Bacteria</taxon>
        <taxon>Pseudomonadati</taxon>
        <taxon>Spirochaetota</taxon>
        <taxon>Spirochaetia</taxon>
        <taxon>Brachyspirales</taxon>
        <taxon>Brachyspiraceae</taxon>
        <taxon>Brachyspira</taxon>
    </lineage>
</organism>
<dbReference type="AlphaFoldDB" id="A0A0G4K6H9"/>
<name>A0A0G4K6H9_9SPIR</name>
<gene>
    <name evidence="3" type="ORF">BRSU_1240</name>
</gene>
<dbReference type="Proteomes" id="UP000043763">
    <property type="component" value="Unassembled WGS sequence"/>
</dbReference>
<evidence type="ECO:0000313" key="4">
    <source>
        <dbReference type="Proteomes" id="UP000043763"/>
    </source>
</evidence>
<evidence type="ECO:0000256" key="1">
    <source>
        <dbReference type="ARBA" id="ARBA00022801"/>
    </source>
</evidence>
<feature type="domain" description="CN hydrolase" evidence="2">
    <location>
        <begin position="1"/>
        <end position="243"/>
    </location>
</feature>
<dbReference type="Gene3D" id="3.60.110.10">
    <property type="entry name" value="Carbon-nitrogen hydrolase"/>
    <property type="match status" value="1"/>
</dbReference>
<dbReference type="Pfam" id="PF00795">
    <property type="entry name" value="CN_hydrolase"/>
    <property type="match status" value="1"/>
</dbReference>
<dbReference type="GO" id="GO:0016811">
    <property type="term" value="F:hydrolase activity, acting on carbon-nitrogen (but not peptide) bonds, in linear amides"/>
    <property type="evidence" value="ECO:0007669"/>
    <property type="project" value="UniProtKB-ARBA"/>
</dbReference>
<keyword evidence="1 3" id="KW-0378">Hydrolase</keyword>
<protein>
    <submittedName>
        <fullName evidence="3">Carbon-nitrogen hydrolase</fullName>
    </submittedName>
</protein>
<keyword evidence="4" id="KW-1185">Reference proteome</keyword>
<dbReference type="InterPro" id="IPR050345">
    <property type="entry name" value="Aliph_Amidase/BUP"/>
</dbReference>
<dbReference type="SUPFAM" id="SSF56317">
    <property type="entry name" value="Carbon-nitrogen hydrolase"/>
    <property type="match status" value="1"/>
</dbReference>
<accession>A0A0G4K6H9</accession>
<evidence type="ECO:0000259" key="2">
    <source>
        <dbReference type="PROSITE" id="PS50263"/>
    </source>
</evidence>